<dbReference type="Pfam" id="PF01796">
    <property type="entry name" value="OB_ChsH2_C"/>
    <property type="match status" value="1"/>
</dbReference>
<reference evidence="3 4" key="1">
    <citation type="submission" date="2017-04" db="EMBL/GenBank/DDBJ databases">
        <title>Draft Aigarchaeota genome from a New Zealand hot spring.</title>
        <authorList>
            <person name="Reysenbach A.-L."/>
            <person name="Donaho J.A."/>
            <person name="Gerhart J."/>
            <person name="Kelley J.F."/>
            <person name="Kouba K."/>
            <person name="Podar M."/>
            <person name="Stott M."/>
        </authorList>
    </citation>
    <scope>NUCLEOTIDE SEQUENCE [LARGE SCALE GENOMIC DNA]</scope>
    <source>
        <strain evidence="3">NZ13_MG1</strain>
    </source>
</reference>
<accession>A0A2R7Y658</accession>
<dbReference type="InterPro" id="IPR012340">
    <property type="entry name" value="NA-bd_OB-fold"/>
</dbReference>
<evidence type="ECO:0000313" key="4">
    <source>
        <dbReference type="Proteomes" id="UP000244066"/>
    </source>
</evidence>
<protein>
    <recommendedName>
        <fullName evidence="5">Zn-ribbon domain-containing OB-fold protein</fullName>
    </recommendedName>
</protein>
<proteinExistence type="predicted"/>
<dbReference type="AlphaFoldDB" id="A0A2R7Y658"/>
<dbReference type="Pfam" id="PF12172">
    <property type="entry name" value="zf-ChsH2"/>
    <property type="match status" value="1"/>
</dbReference>
<organism evidence="3 4">
    <name type="scientific">Candidatus Terraquivivens tikiterensis</name>
    <dbReference type="NCBI Taxonomy" id="1980982"/>
    <lineage>
        <taxon>Archaea</taxon>
        <taxon>Nitrososphaerota</taxon>
        <taxon>Candidatus Wolframiiraptoraceae</taxon>
        <taxon>Candidatus Terraquivivens</taxon>
    </lineage>
</organism>
<dbReference type="InterPro" id="IPR052513">
    <property type="entry name" value="Thioester_dehydratase-like"/>
</dbReference>
<dbReference type="Proteomes" id="UP000244066">
    <property type="component" value="Unassembled WGS sequence"/>
</dbReference>
<sequence>MEQPTIKNTLNIDMEIPQTRIAKFWEGLKQGKLFATKCTKCGETYFPPTADCPRCYSSNMNWIELTGDAELITWTIVHVSPKSFSQHSPYIIAIAKLKEGPNVMAWFTGIKPEDIKAGMKLKLVPKYIPEKEKLSYEFIQSCNINFRDGVCRL</sequence>
<feature type="domain" description="ChsH2 C-terminal OB-fold" evidence="1">
    <location>
        <begin position="62"/>
        <end position="124"/>
    </location>
</feature>
<evidence type="ECO:0000313" key="3">
    <source>
        <dbReference type="EMBL" id="PUA33004.1"/>
    </source>
</evidence>
<comment type="caution">
    <text evidence="3">The sequence shown here is derived from an EMBL/GenBank/DDBJ whole genome shotgun (WGS) entry which is preliminary data.</text>
</comment>
<feature type="domain" description="ChsH2 rubredoxin-like zinc ribbon" evidence="2">
    <location>
        <begin position="25"/>
        <end position="60"/>
    </location>
</feature>
<gene>
    <name evidence="3" type="ORF">B9J98_02695</name>
</gene>
<dbReference type="Gene3D" id="6.10.30.10">
    <property type="match status" value="1"/>
</dbReference>
<evidence type="ECO:0008006" key="5">
    <source>
        <dbReference type="Google" id="ProtNLM"/>
    </source>
</evidence>
<dbReference type="EMBL" id="NDWU01000005">
    <property type="protein sequence ID" value="PUA33004.1"/>
    <property type="molecule type" value="Genomic_DNA"/>
</dbReference>
<dbReference type="PANTHER" id="PTHR34075">
    <property type="entry name" value="BLR3430 PROTEIN"/>
    <property type="match status" value="1"/>
</dbReference>
<evidence type="ECO:0000259" key="2">
    <source>
        <dbReference type="Pfam" id="PF12172"/>
    </source>
</evidence>
<evidence type="ECO:0000259" key="1">
    <source>
        <dbReference type="Pfam" id="PF01796"/>
    </source>
</evidence>
<dbReference type="PANTHER" id="PTHR34075:SF6">
    <property type="entry name" value="DNA-BINDING PROTEIN"/>
    <property type="match status" value="1"/>
</dbReference>
<dbReference type="InterPro" id="IPR002878">
    <property type="entry name" value="ChsH2_C"/>
</dbReference>
<dbReference type="InterPro" id="IPR022002">
    <property type="entry name" value="ChsH2_Znr"/>
</dbReference>
<dbReference type="SUPFAM" id="SSF50249">
    <property type="entry name" value="Nucleic acid-binding proteins"/>
    <property type="match status" value="1"/>
</dbReference>
<name>A0A2R7Y658_9ARCH</name>